<feature type="region of interest" description="Disordered" evidence="1">
    <location>
        <begin position="102"/>
        <end position="121"/>
    </location>
</feature>
<dbReference type="SUPFAM" id="SSF81383">
    <property type="entry name" value="F-box domain"/>
    <property type="match status" value="1"/>
</dbReference>
<accession>A0A433QHW6</accession>
<sequence length="207" mass="23163">MPPIPRPLVLDPKPGSRVFYCICRTQEDDRFMVYRATFASSGSMATASTIISSIAFIDNLPDRRTTRPPLHTSQITPTQALTMAQYRCPFCQKARRKRPFPTKGVSIPVKPPPPAIRSPKLSGKRRRSAFISGTCQPSQDVPSCPVSKLNDDCLMRVFDACGGDVLTLVDLGRVCRRWREVGMYAWLCSWLVGRIFTLEPLSDLSNI</sequence>
<dbReference type="AlphaFoldDB" id="A0A433QHW6"/>
<dbReference type="Gene3D" id="1.20.1280.50">
    <property type="match status" value="1"/>
</dbReference>
<reference evidence="2 3" key="1">
    <citation type="journal article" date="2018" name="New Phytol.">
        <title>Phylogenomics of Endogonaceae and evolution of mycorrhizas within Mucoromycota.</title>
        <authorList>
            <person name="Chang Y."/>
            <person name="Desiro A."/>
            <person name="Na H."/>
            <person name="Sandor L."/>
            <person name="Lipzen A."/>
            <person name="Clum A."/>
            <person name="Barry K."/>
            <person name="Grigoriev I.V."/>
            <person name="Martin F.M."/>
            <person name="Stajich J.E."/>
            <person name="Smith M.E."/>
            <person name="Bonito G."/>
            <person name="Spatafora J.W."/>
        </authorList>
    </citation>
    <scope>NUCLEOTIDE SEQUENCE [LARGE SCALE GENOMIC DNA]</scope>
    <source>
        <strain evidence="2 3">AD002</strain>
    </source>
</reference>
<evidence type="ECO:0000313" key="2">
    <source>
        <dbReference type="EMBL" id="RUS29359.1"/>
    </source>
</evidence>
<proteinExistence type="predicted"/>
<dbReference type="Proteomes" id="UP000274822">
    <property type="component" value="Unassembled WGS sequence"/>
</dbReference>
<dbReference type="InterPro" id="IPR036047">
    <property type="entry name" value="F-box-like_dom_sf"/>
</dbReference>
<protein>
    <recommendedName>
        <fullName evidence="4">F-box domain-containing protein</fullName>
    </recommendedName>
</protein>
<evidence type="ECO:0000313" key="3">
    <source>
        <dbReference type="Proteomes" id="UP000274822"/>
    </source>
</evidence>
<evidence type="ECO:0000256" key="1">
    <source>
        <dbReference type="SAM" id="MobiDB-lite"/>
    </source>
</evidence>
<gene>
    <name evidence="2" type="ORF">BC938DRAFT_480759</name>
</gene>
<organism evidence="2 3">
    <name type="scientific">Jimgerdemannia flammicorona</name>
    <dbReference type="NCBI Taxonomy" id="994334"/>
    <lineage>
        <taxon>Eukaryota</taxon>
        <taxon>Fungi</taxon>
        <taxon>Fungi incertae sedis</taxon>
        <taxon>Mucoromycota</taxon>
        <taxon>Mucoromycotina</taxon>
        <taxon>Endogonomycetes</taxon>
        <taxon>Endogonales</taxon>
        <taxon>Endogonaceae</taxon>
        <taxon>Jimgerdemannia</taxon>
    </lineage>
</organism>
<comment type="caution">
    <text evidence="2">The sequence shown here is derived from an EMBL/GenBank/DDBJ whole genome shotgun (WGS) entry which is preliminary data.</text>
</comment>
<name>A0A433QHW6_9FUNG</name>
<keyword evidence="3" id="KW-1185">Reference proteome</keyword>
<evidence type="ECO:0008006" key="4">
    <source>
        <dbReference type="Google" id="ProtNLM"/>
    </source>
</evidence>
<dbReference type="EMBL" id="RBNJ01005258">
    <property type="protein sequence ID" value="RUS29359.1"/>
    <property type="molecule type" value="Genomic_DNA"/>
</dbReference>